<gene>
    <name evidence="2" type="ORF">GP486_008856</name>
</gene>
<keyword evidence="3" id="KW-1185">Reference proteome</keyword>
<evidence type="ECO:0000313" key="2">
    <source>
        <dbReference type="EMBL" id="KAH0536823.1"/>
    </source>
</evidence>
<dbReference type="EMBL" id="JAGHQM010004218">
    <property type="protein sequence ID" value="KAH0536823.1"/>
    <property type="molecule type" value="Genomic_DNA"/>
</dbReference>
<evidence type="ECO:0000313" key="3">
    <source>
        <dbReference type="Proteomes" id="UP000750711"/>
    </source>
</evidence>
<reference evidence="2" key="1">
    <citation type="submission" date="2021-03" db="EMBL/GenBank/DDBJ databases">
        <title>Comparative genomics and phylogenomic investigation of the class Geoglossomycetes provide insights into ecological specialization and systematics.</title>
        <authorList>
            <person name="Melie T."/>
            <person name="Pirro S."/>
            <person name="Miller A.N."/>
            <person name="Quandt A."/>
        </authorList>
    </citation>
    <scope>NUCLEOTIDE SEQUENCE</scope>
    <source>
        <strain evidence="2">CAQ_001_2017</strain>
    </source>
</reference>
<accession>A0A9P8KV26</accession>
<organism evidence="2 3">
    <name type="scientific">Trichoglossum hirsutum</name>
    <dbReference type="NCBI Taxonomy" id="265104"/>
    <lineage>
        <taxon>Eukaryota</taxon>
        <taxon>Fungi</taxon>
        <taxon>Dikarya</taxon>
        <taxon>Ascomycota</taxon>
        <taxon>Pezizomycotina</taxon>
        <taxon>Geoglossomycetes</taxon>
        <taxon>Geoglossales</taxon>
        <taxon>Geoglossaceae</taxon>
        <taxon>Trichoglossum</taxon>
    </lineage>
</organism>
<feature type="non-terminal residue" evidence="2">
    <location>
        <position position="93"/>
    </location>
</feature>
<dbReference type="Proteomes" id="UP000750711">
    <property type="component" value="Unassembled WGS sequence"/>
</dbReference>
<feature type="region of interest" description="Disordered" evidence="1">
    <location>
        <begin position="62"/>
        <end position="93"/>
    </location>
</feature>
<sequence>MSSISPIARLVLVDPGLLLATSTHDRDGSRIEHHLPALDDDDDDDEVVRDQRELIGEGEACVCDDHHDHDPTRFDATEAGWGEERDTETIEEM</sequence>
<evidence type="ECO:0000256" key="1">
    <source>
        <dbReference type="SAM" id="MobiDB-lite"/>
    </source>
</evidence>
<comment type="caution">
    <text evidence="2">The sequence shown here is derived from an EMBL/GenBank/DDBJ whole genome shotgun (WGS) entry which is preliminary data.</text>
</comment>
<proteinExistence type="predicted"/>
<protein>
    <submittedName>
        <fullName evidence="2">Uncharacterized protein</fullName>
    </submittedName>
</protein>
<dbReference type="AlphaFoldDB" id="A0A9P8KV26"/>
<feature type="compositionally biased region" description="Basic and acidic residues" evidence="1">
    <location>
        <begin position="63"/>
        <end position="93"/>
    </location>
</feature>
<name>A0A9P8KV26_9PEZI</name>